<evidence type="ECO:0000313" key="1">
    <source>
        <dbReference type="EMBL" id="EFV04231.1"/>
    </source>
</evidence>
<dbReference type="EMBL" id="AEQO01000136">
    <property type="protein sequence ID" value="EFV04231.1"/>
    <property type="molecule type" value="Genomic_DNA"/>
</dbReference>
<dbReference type="STRING" id="888832.HMPREF9420_1595"/>
<protein>
    <submittedName>
        <fullName evidence="1">Uncharacterized protein</fullName>
    </submittedName>
</protein>
<accession>E6MQ27</accession>
<proteinExistence type="predicted"/>
<evidence type="ECO:0000313" key="2">
    <source>
        <dbReference type="Proteomes" id="UP000003874"/>
    </source>
</evidence>
<dbReference type="HOGENOM" id="CLU_1426837_0_0_10"/>
<keyword evidence="2" id="KW-1185">Reference proteome</keyword>
<sequence length="190" mass="21492">MDREIHDKQEKANRENGSAILSGLANLAGKGKYAQLEAENEEMKKQVAAIPQVVAQQVETLTITYKEEITKERNRADFWLAECNKQERIYKGLLTKSKNREVDLKQELLQRDNIIATMKAGLTDFLRGFTIICQNAINAVIDFAHDTKLQHFTFPQVTAINEYLSKESSDRRNGATILALLTRPGKATLL</sequence>
<reference evidence="1 2" key="1">
    <citation type="submission" date="2010-12" db="EMBL/GenBank/DDBJ databases">
        <authorList>
            <person name="Muzny D."/>
            <person name="Qin X."/>
            <person name="Deng J."/>
            <person name="Jiang H."/>
            <person name="Liu Y."/>
            <person name="Qu J."/>
            <person name="Song X.-Z."/>
            <person name="Zhang L."/>
            <person name="Thornton R."/>
            <person name="Coyle M."/>
            <person name="Francisco L."/>
            <person name="Jackson L."/>
            <person name="Javaid M."/>
            <person name="Korchina V."/>
            <person name="Kovar C."/>
            <person name="Mata R."/>
            <person name="Mathew T."/>
            <person name="Ngo R."/>
            <person name="Nguyen L."/>
            <person name="Nguyen N."/>
            <person name="Okwuonu G."/>
            <person name="Ongeri F."/>
            <person name="Pham C."/>
            <person name="Simmons D."/>
            <person name="Wilczek-Boney K."/>
            <person name="Hale W."/>
            <person name="Jakkamsetti A."/>
            <person name="Pham P."/>
            <person name="Ruth R."/>
            <person name="San Lucas F."/>
            <person name="Warren J."/>
            <person name="Zhang J."/>
            <person name="Zhao Z."/>
            <person name="Zhou C."/>
            <person name="Zhu D."/>
            <person name="Lee S."/>
            <person name="Bess C."/>
            <person name="Blankenburg K."/>
            <person name="Forbes L."/>
            <person name="Fu Q."/>
            <person name="Gubbala S."/>
            <person name="Hirani K."/>
            <person name="Jayaseelan J.C."/>
            <person name="Lara F."/>
            <person name="Munidasa M."/>
            <person name="Palculict T."/>
            <person name="Patil S."/>
            <person name="Pu L.-L."/>
            <person name="Saada N."/>
            <person name="Tang L."/>
            <person name="Weissenberger G."/>
            <person name="Zhu Y."/>
            <person name="Hemphill L."/>
            <person name="Shang Y."/>
            <person name="Youmans B."/>
            <person name="Ayvaz T."/>
            <person name="Ross M."/>
            <person name="Santibanez J."/>
            <person name="Aqrawi P."/>
            <person name="Gross S."/>
            <person name="Joshi V."/>
            <person name="Fowler G."/>
            <person name="Nazareth L."/>
            <person name="Reid J."/>
            <person name="Worley K."/>
            <person name="Petrosino J."/>
            <person name="Highlander S."/>
            <person name="Gibbs R."/>
        </authorList>
    </citation>
    <scope>NUCLEOTIDE SEQUENCE [LARGE SCALE GENOMIC DNA]</scope>
    <source>
        <strain evidence="1 2">DSM 15606</strain>
    </source>
</reference>
<gene>
    <name evidence="1" type="ORF">HMPREF9420_1595</name>
</gene>
<name>E6MQ27_9BACT</name>
<dbReference type="AlphaFoldDB" id="E6MQ27"/>
<organism evidence="1 2">
    <name type="scientific">Segatella salivae DSM 15606</name>
    <dbReference type="NCBI Taxonomy" id="888832"/>
    <lineage>
        <taxon>Bacteria</taxon>
        <taxon>Pseudomonadati</taxon>
        <taxon>Bacteroidota</taxon>
        <taxon>Bacteroidia</taxon>
        <taxon>Bacteroidales</taxon>
        <taxon>Prevotellaceae</taxon>
        <taxon>Segatella</taxon>
    </lineage>
</organism>
<dbReference type="Proteomes" id="UP000003874">
    <property type="component" value="Unassembled WGS sequence"/>
</dbReference>
<comment type="caution">
    <text evidence="1">The sequence shown here is derived from an EMBL/GenBank/DDBJ whole genome shotgun (WGS) entry which is preliminary data.</text>
</comment>
<dbReference type="RefSeq" id="WP_007134856.1">
    <property type="nucleotide sequence ID" value="NZ_GL629647.1"/>
</dbReference>